<name>A0ACC5PLP6_ENTAG</name>
<dbReference type="Proteomes" id="UP000610459">
    <property type="component" value="Unassembled WGS sequence"/>
</dbReference>
<dbReference type="EMBL" id="JACYNR010000003">
    <property type="protein sequence ID" value="MBD8125875.1"/>
    <property type="molecule type" value="Genomic_DNA"/>
</dbReference>
<sequence length="79" mass="8654">MQDLVIKMFGWNPYVAGGKAMAERLKESGVKDISVVGRGSVIVRNDNGEKLSHYRKAAKRFVEKDAQAVAAGSKDNDED</sequence>
<proteinExistence type="predicted"/>
<protein>
    <submittedName>
        <fullName evidence="1">Uncharacterized protein</fullName>
    </submittedName>
</protein>
<evidence type="ECO:0000313" key="1">
    <source>
        <dbReference type="EMBL" id="MBD8125875.1"/>
    </source>
</evidence>
<gene>
    <name evidence="1" type="ORF">IFT41_07055</name>
</gene>
<reference evidence="1 2" key="1">
    <citation type="journal article" date="2020" name="FEMS Microbiol. Ecol.">
        <title>Temporal dynamics of bacterial communities during seed development and maturation.</title>
        <authorList>
            <person name="Chesneau G."/>
            <person name="Torres-Cortes G."/>
            <person name="Briand M."/>
            <person name="Darrasse A."/>
            <person name="Preveaux A."/>
            <person name="Marais C."/>
            <person name="Jacques M.A."/>
            <person name="Shade A."/>
            <person name="Barret M."/>
        </authorList>
    </citation>
    <scope>NUCLEOTIDE SEQUENCE [LARGE SCALE GENOMIC DNA]</scope>
    <source>
        <strain evidence="1 2">CFBP13709</strain>
    </source>
</reference>
<evidence type="ECO:0000313" key="2">
    <source>
        <dbReference type="Proteomes" id="UP000610459"/>
    </source>
</evidence>
<comment type="caution">
    <text evidence="1">The sequence shown here is derived from an EMBL/GenBank/DDBJ whole genome shotgun (WGS) entry which is preliminary data.</text>
</comment>
<accession>A0ACC5PLP6</accession>
<keyword evidence="2" id="KW-1185">Reference proteome</keyword>
<organism evidence="1 2">
    <name type="scientific">Enterobacter agglomerans</name>
    <name type="common">Erwinia herbicola</name>
    <name type="synonym">Pantoea agglomerans</name>
    <dbReference type="NCBI Taxonomy" id="549"/>
    <lineage>
        <taxon>Bacteria</taxon>
        <taxon>Pseudomonadati</taxon>
        <taxon>Pseudomonadota</taxon>
        <taxon>Gammaproteobacteria</taxon>
        <taxon>Enterobacterales</taxon>
        <taxon>Erwiniaceae</taxon>
        <taxon>Pantoea</taxon>
        <taxon>Pantoea agglomerans group</taxon>
    </lineage>
</organism>